<proteinExistence type="predicted"/>
<gene>
    <name evidence="4" type="ORF">FC75_GL000473</name>
</gene>
<accession>A0A0R2ERB3</accession>
<evidence type="ECO:0000259" key="3">
    <source>
        <dbReference type="PROSITE" id="PS51782"/>
    </source>
</evidence>
<sequence length="199" mass="21014">MNKKTDHKQPDDADKSQPWNKQFEDDRDDEGNLSRVATRKKSHGTRVLQYVLWVLIALFIIVPVAYNAIASNSSNNNGNDKITVASSKKSSSSTSSKKRKKHSSSSSKSSSSTSSSSQAASSSSQAASSSTPASSSSSVASSSSSSAALSSSSSAAGYYTVKQGDNAYRIAVNHGISLSQFYQWNGQGTLTPGKSVRIK</sequence>
<keyword evidence="2" id="KW-0812">Transmembrane</keyword>
<organism evidence="4 5">
    <name type="scientific">Lacticaseibacillus camelliae DSM 22697 = JCM 13995</name>
    <dbReference type="NCBI Taxonomy" id="1423730"/>
    <lineage>
        <taxon>Bacteria</taxon>
        <taxon>Bacillati</taxon>
        <taxon>Bacillota</taxon>
        <taxon>Bacilli</taxon>
        <taxon>Lactobacillales</taxon>
        <taxon>Lactobacillaceae</taxon>
        <taxon>Lacticaseibacillus</taxon>
    </lineage>
</organism>
<keyword evidence="2" id="KW-0472">Membrane</keyword>
<feature type="compositionally biased region" description="Low complexity" evidence="1">
    <location>
        <begin position="104"/>
        <end position="150"/>
    </location>
</feature>
<feature type="transmembrane region" description="Helical" evidence="2">
    <location>
        <begin position="47"/>
        <end position="66"/>
    </location>
</feature>
<dbReference type="Proteomes" id="UP000050865">
    <property type="component" value="Unassembled WGS sequence"/>
</dbReference>
<dbReference type="RefSeq" id="WP_056989885.1">
    <property type="nucleotide sequence ID" value="NZ_AYZJ01000084.1"/>
</dbReference>
<dbReference type="SUPFAM" id="SSF54106">
    <property type="entry name" value="LysM domain"/>
    <property type="match status" value="1"/>
</dbReference>
<dbReference type="CDD" id="cd00118">
    <property type="entry name" value="LysM"/>
    <property type="match status" value="1"/>
</dbReference>
<dbReference type="InterPro" id="IPR036779">
    <property type="entry name" value="LysM_dom_sf"/>
</dbReference>
<dbReference type="Pfam" id="PF01476">
    <property type="entry name" value="LysM"/>
    <property type="match status" value="1"/>
</dbReference>
<feature type="domain" description="LysM" evidence="3">
    <location>
        <begin position="157"/>
        <end position="199"/>
    </location>
</feature>
<dbReference type="SMART" id="SM00257">
    <property type="entry name" value="LysM"/>
    <property type="match status" value="1"/>
</dbReference>
<evidence type="ECO:0000256" key="2">
    <source>
        <dbReference type="SAM" id="Phobius"/>
    </source>
</evidence>
<reference evidence="4 5" key="1">
    <citation type="journal article" date="2015" name="Genome Announc.">
        <title>Expanding the biotechnology potential of lactobacilli through comparative genomics of 213 strains and associated genera.</title>
        <authorList>
            <person name="Sun Z."/>
            <person name="Harris H.M."/>
            <person name="McCann A."/>
            <person name="Guo C."/>
            <person name="Argimon S."/>
            <person name="Zhang W."/>
            <person name="Yang X."/>
            <person name="Jeffery I.B."/>
            <person name="Cooney J.C."/>
            <person name="Kagawa T.F."/>
            <person name="Liu W."/>
            <person name="Song Y."/>
            <person name="Salvetti E."/>
            <person name="Wrobel A."/>
            <person name="Rasinkangas P."/>
            <person name="Parkhill J."/>
            <person name="Rea M.C."/>
            <person name="O'Sullivan O."/>
            <person name="Ritari J."/>
            <person name="Douillard F.P."/>
            <person name="Paul Ross R."/>
            <person name="Yang R."/>
            <person name="Briner A.E."/>
            <person name="Felis G.E."/>
            <person name="de Vos W.M."/>
            <person name="Barrangou R."/>
            <person name="Klaenhammer T.R."/>
            <person name="Caufield P.W."/>
            <person name="Cui Y."/>
            <person name="Zhang H."/>
            <person name="O'Toole P.W."/>
        </authorList>
    </citation>
    <scope>NUCLEOTIDE SEQUENCE [LARGE SCALE GENOMIC DNA]</scope>
    <source>
        <strain evidence="4 5">DSM 22697</strain>
    </source>
</reference>
<dbReference type="AlphaFoldDB" id="A0A0R2ERB3"/>
<evidence type="ECO:0000313" key="5">
    <source>
        <dbReference type="Proteomes" id="UP000050865"/>
    </source>
</evidence>
<keyword evidence="5" id="KW-1185">Reference proteome</keyword>
<keyword evidence="2" id="KW-1133">Transmembrane helix</keyword>
<dbReference type="PROSITE" id="PS51782">
    <property type="entry name" value="LYSM"/>
    <property type="match status" value="1"/>
</dbReference>
<dbReference type="STRING" id="1423730.FC75_GL000473"/>
<dbReference type="Gene3D" id="3.10.350.10">
    <property type="entry name" value="LysM domain"/>
    <property type="match status" value="1"/>
</dbReference>
<name>A0A0R2ERB3_9LACO</name>
<comment type="caution">
    <text evidence="4">The sequence shown here is derived from an EMBL/GenBank/DDBJ whole genome shotgun (WGS) entry which is preliminary data.</text>
</comment>
<feature type="region of interest" description="Disordered" evidence="1">
    <location>
        <begin position="1"/>
        <end position="41"/>
    </location>
</feature>
<evidence type="ECO:0000313" key="4">
    <source>
        <dbReference type="EMBL" id="KRN18705.1"/>
    </source>
</evidence>
<feature type="compositionally biased region" description="Low complexity" evidence="1">
    <location>
        <begin position="71"/>
        <end position="95"/>
    </location>
</feature>
<feature type="region of interest" description="Disordered" evidence="1">
    <location>
        <begin position="71"/>
        <end position="150"/>
    </location>
</feature>
<evidence type="ECO:0000256" key="1">
    <source>
        <dbReference type="SAM" id="MobiDB-lite"/>
    </source>
</evidence>
<dbReference type="PATRIC" id="fig|1423730.4.peg.492"/>
<dbReference type="InterPro" id="IPR018392">
    <property type="entry name" value="LysM"/>
</dbReference>
<dbReference type="EMBL" id="AYZJ01000084">
    <property type="protein sequence ID" value="KRN18705.1"/>
    <property type="molecule type" value="Genomic_DNA"/>
</dbReference>
<protein>
    <recommendedName>
        <fullName evidence="3">LysM domain-containing protein</fullName>
    </recommendedName>
</protein>